<sequence length="135" mass="14269">MCDLDVVKATVDELSRSSPYVQIVAGAASGALTGFVLLKVGKMVAVSIGGSILIFELAMQSGIIKTDWNRVLDNRSNRGLAAIQNTGASNARVRGIELDTSDQDQLKNKVKKLVATSGRFCISFVGGFFLGFGLA</sequence>
<organism evidence="7 8">
    <name type="scientific">Drosophila willistoni</name>
    <name type="common">Fruit fly</name>
    <dbReference type="NCBI Taxonomy" id="7260"/>
    <lineage>
        <taxon>Eukaryota</taxon>
        <taxon>Metazoa</taxon>
        <taxon>Ecdysozoa</taxon>
        <taxon>Arthropoda</taxon>
        <taxon>Hexapoda</taxon>
        <taxon>Insecta</taxon>
        <taxon>Pterygota</taxon>
        <taxon>Neoptera</taxon>
        <taxon>Endopterygota</taxon>
        <taxon>Diptera</taxon>
        <taxon>Brachycera</taxon>
        <taxon>Muscomorpha</taxon>
        <taxon>Ephydroidea</taxon>
        <taxon>Drosophilidae</taxon>
        <taxon>Drosophila</taxon>
        <taxon>Sophophora</taxon>
    </lineage>
</organism>
<dbReference type="GO" id="GO:0005741">
    <property type="term" value="C:mitochondrial outer membrane"/>
    <property type="evidence" value="ECO:0007669"/>
    <property type="project" value="UniProtKB-SubCell"/>
</dbReference>
<dbReference type="InterPro" id="IPR007014">
    <property type="entry name" value="FUN14"/>
</dbReference>
<evidence type="ECO:0008006" key="9">
    <source>
        <dbReference type="Google" id="ProtNLM"/>
    </source>
</evidence>
<evidence type="ECO:0000256" key="4">
    <source>
        <dbReference type="ARBA" id="ARBA00022989"/>
    </source>
</evidence>
<evidence type="ECO:0000313" key="7">
    <source>
        <dbReference type="EMBL" id="EDW76383.2"/>
    </source>
</evidence>
<comment type="similarity">
    <text evidence="2">Belongs to the FUN14 family.</text>
</comment>
<dbReference type="HOGENOM" id="CLU_2099347_0_0_1"/>
<keyword evidence="5 6" id="KW-0472">Membrane</keyword>
<dbReference type="Pfam" id="PF04930">
    <property type="entry name" value="FUN14"/>
    <property type="match status" value="1"/>
</dbReference>
<evidence type="ECO:0000256" key="1">
    <source>
        <dbReference type="ARBA" id="ARBA00004374"/>
    </source>
</evidence>
<evidence type="ECO:0000313" key="8">
    <source>
        <dbReference type="Proteomes" id="UP000007798"/>
    </source>
</evidence>
<evidence type="ECO:0000256" key="2">
    <source>
        <dbReference type="ARBA" id="ARBA00009160"/>
    </source>
</evidence>
<evidence type="ECO:0000256" key="6">
    <source>
        <dbReference type="SAM" id="Phobius"/>
    </source>
</evidence>
<accession>B4MV38</accession>
<dbReference type="GO" id="GO:0000422">
    <property type="term" value="P:autophagy of mitochondrion"/>
    <property type="evidence" value="ECO:0007669"/>
    <property type="project" value="TreeGrafter"/>
</dbReference>
<reference evidence="7 8" key="1">
    <citation type="journal article" date="2007" name="Nature">
        <title>Evolution of genes and genomes on the Drosophila phylogeny.</title>
        <authorList>
            <consortium name="Drosophila 12 Genomes Consortium"/>
            <person name="Clark A.G."/>
            <person name="Eisen M.B."/>
            <person name="Smith D.R."/>
            <person name="Bergman C.M."/>
            <person name="Oliver B."/>
            <person name="Markow T.A."/>
            <person name="Kaufman T.C."/>
            <person name="Kellis M."/>
            <person name="Gelbart W."/>
            <person name="Iyer V.N."/>
            <person name="Pollard D.A."/>
            <person name="Sackton T.B."/>
            <person name="Larracuente A.M."/>
            <person name="Singh N.D."/>
            <person name="Abad J.P."/>
            <person name="Abt D.N."/>
            <person name="Adryan B."/>
            <person name="Aguade M."/>
            <person name="Akashi H."/>
            <person name="Anderson W.W."/>
            <person name="Aquadro C.F."/>
            <person name="Ardell D.H."/>
            <person name="Arguello R."/>
            <person name="Artieri C.G."/>
            <person name="Barbash D.A."/>
            <person name="Barker D."/>
            <person name="Barsanti P."/>
            <person name="Batterham P."/>
            <person name="Batzoglou S."/>
            <person name="Begun D."/>
            <person name="Bhutkar A."/>
            <person name="Blanco E."/>
            <person name="Bosak S.A."/>
            <person name="Bradley R.K."/>
            <person name="Brand A.D."/>
            <person name="Brent M.R."/>
            <person name="Brooks A.N."/>
            <person name="Brown R.H."/>
            <person name="Butlin R.K."/>
            <person name="Caggese C."/>
            <person name="Calvi B.R."/>
            <person name="Bernardo de Carvalho A."/>
            <person name="Caspi A."/>
            <person name="Castrezana S."/>
            <person name="Celniker S.E."/>
            <person name="Chang J.L."/>
            <person name="Chapple C."/>
            <person name="Chatterji S."/>
            <person name="Chinwalla A."/>
            <person name="Civetta A."/>
            <person name="Clifton S.W."/>
            <person name="Comeron J.M."/>
            <person name="Costello J.C."/>
            <person name="Coyne J.A."/>
            <person name="Daub J."/>
            <person name="David R.G."/>
            <person name="Delcher A.L."/>
            <person name="Delehaunty K."/>
            <person name="Do C.B."/>
            <person name="Ebling H."/>
            <person name="Edwards K."/>
            <person name="Eickbush T."/>
            <person name="Evans J.D."/>
            <person name="Filipski A."/>
            <person name="Findeiss S."/>
            <person name="Freyhult E."/>
            <person name="Fulton L."/>
            <person name="Fulton R."/>
            <person name="Garcia A.C."/>
            <person name="Gardiner A."/>
            <person name="Garfield D.A."/>
            <person name="Garvin B.E."/>
            <person name="Gibson G."/>
            <person name="Gilbert D."/>
            <person name="Gnerre S."/>
            <person name="Godfrey J."/>
            <person name="Good R."/>
            <person name="Gotea V."/>
            <person name="Gravely B."/>
            <person name="Greenberg A.J."/>
            <person name="Griffiths-Jones S."/>
            <person name="Gross S."/>
            <person name="Guigo R."/>
            <person name="Gustafson E.A."/>
            <person name="Haerty W."/>
            <person name="Hahn M.W."/>
            <person name="Halligan D.L."/>
            <person name="Halpern A.L."/>
            <person name="Halter G.M."/>
            <person name="Han M.V."/>
            <person name="Heger A."/>
            <person name="Hillier L."/>
            <person name="Hinrichs A.S."/>
            <person name="Holmes I."/>
            <person name="Hoskins R.A."/>
            <person name="Hubisz M.J."/>
            <person name="Hultmark D."/>
            <person name="Huntley M.A."/>
            <person name="Jaffe D.B."/>
            <person name="Jagadeeshan S."/>
            <person name="Jeck W.R."/>
            <person name="Johnson J."/>
            <person name="Jones C.D."/>
            <person name="Jordan W.C."/>
            <person name="Karpen G.H."/>
            <person name="Kataoka E."/>
            <person name="Keightley P.D."/>
            <person name="Kheradpour P."/>
            <person name="Kirkness E.F."/>
            <person name="Koerich L.B."/>
            <person name="Kristiansen K."/>
            <person name="Kudrna D."/>
            <person name="Kulathinal R.J."/>
            <person name="Kumar S."/>
            <person name="Kwok R."/>
            <person name="Lander E."/>
            <person name="Langley C.H."/>
            <person name="Lapoint R."/>
            <person name="Lazzaro B.P."/>
            <person name="Lee S.J."/>
            <person name="Levesque L."/>
            <person name="Li R."/>
            <person name="Lin C.F."/>
            <person name="Lin M.F."/>
            <person name="Lindblad-Toh K."/>
            <person name="Llopart A."/>
            <person name="Long M."/>
            <person name="Low L."/>
            <person name="Lozovsky E."/>
            <person name="Lu J."/>
            <person name="Luo M."/>
            <person name="Machado C.A."/>
            <person name="Makalowski W."/>
            <person name="Marzo M."/>
            <person name="Matsuda M."/>
            <person name="Matzkin L."/>
            <person name="McAllister B."/>
            <person name="McBride C.S."/>
            <person name="McKernan B."/>
            <person name="McKernan K."/>
            <person name="Mendez-Lago M."/>
            <person name="Minx P."/>
            <person name="Mollenhauer M.U."/>
            <person name="Montooth K."/>
            <person name="Mount S.M."/>
            <person name="Mu X."/>
            <person name="Myers E."/>
            <person name="Negre B."/>
            <person name="Newfeld S."/>
            <person name="Nielsen R."/>
            <person name="Noor M.A."/>
            <person name="O'Grady P."/>
            <person name="Pachter L."/>
            <person name="Papaceit M."/>
            <person name="Parisi M.J."/>
            <person name="Parisi M."/>
            <person name="Parts L."/>
            <person name="Pedersen J.S."/>
            <person name="Pesole G."/>
            <person name="Phillippy A.M."/>
            <person name="Ponting C.P."/>
            <person name="Pop M."/>
            <person name="Porcelli D."/>
            <person name="Powell J.R."/>
            <person name="Prohaska S."/>
            <person name="Pruitt K."/>
            <person name="Puig M."/>
            <person name="Quesneville H."/>
            <person name="Ram K.R."/>
            <person name="Rand D."/>
            <person name="Rasmussen M.D."/>
            <person name="Reed L.K."/>
            <person name="Reenan R."/>
            <person name="Reily A."/>
            <person name="Remington K.A."/>
            <person name="Rieger T.T."/>
            <person name="Ritchie M.G."/>
            <person name="Robin C."/>
            <person name="Rogers Y.H."/>
            <person name="Rohde C."/>
            <person name="Rozas J."/>
            <person name="Rubenfield M.J."/>
            <person name="Ruiz A."/>
            <person name="Russo S."/>
            <person name="Salzberg S.L."/>
            <person name="Sanchez-Gracia A."/>
            <person name="Saranga D.J."/>
            <person name="Sato H."/>
            <person name="Schaeffer S.W."/>
            <person name="Schatz M.C."/>
            <person name="Schlenke T."/>
            <person name="Schwartz R."/>
            <person name="Segarra C."/>
            <person name="Singh R.S."/>
            <person name="Sirot L."/>
            <person name="Sirota M."/>
            <person name="Sisneros N.B."/>
            <person name="Smith C.D."/>
            <person name="Smith T.F."/>
            <person name="Spieth J."/>
            <person name="Stage D.E."/>
            <person name="Stark A."/>
            <person name="Stephan W."/>
            <person name="Strausberg R.L."/>
            <person name="Strempel S."/>
            <person name="Sturgill D."/>
            <person name="Sutton G."/>
            <person name="Sutton G.G."/>
            <person name="Tao W."/>
            <person name="Teichmann S."/>
            <person name="Tobari Y.N."/>
            <person name="Tomimura Y."/>
            <person name="Tsolas J.M."/>
            <person name="Valente V.L."/>
            <person name="Venter E."/>
            <person name="Venter J.C."/>
            <person name="Vicario S."/>
            <person name="Vieira F.G."/>
            <person name="Vilella A.J."/>
            <person name="Villasante A."/>
            <person name="Walenz B."/>
            <person name="Wang J."/>
            <person name="Wasserman M."/>
            <person name="Watts T."/>
            <person name="Wilson D."/>
            <person name="Wilson R.K."/>
            <person name="Wing R.A."/>
            <person name="Wolfner M.F."/>
            <person name="Wong A."/>
            <person name="Wong G.K."/>
            <person name="Wu C.I."/>
            <person name="Wu G."/>
            <person name="Yamamoto D."/>
            <person name="Yang H.P."/>
            <person name="Yang S.P."/>
            <person name="Yorke J.A."/>
            <person name="Yoshida K."/>
            <person name="Zdobnov E."/>
            <person name="Zhang P."/>
            <person name="Zhang Y."/>
            <person name="Zimin A.V."/>
            <person name="Baldwin J."/>
            <person name="Abdouelleil A."/>
            <person name="Abdulkadir J."/>
            <person name="Abebe A."/>
            <person name="Abera B."/>
            <person name="Abreu J."/>
            <person name="Acer S.C."/>
            <person name="Aftuck L."/>
            <person name="Alexander A."/>
            <person name="An P."/>
            <person name="Anderson E."/>
            <person name="Anderson S."/>
            <person name="Arachi H."/>
            <person name="Azer M."/>
            <person name="Bachantsang P."/>
            <person name="Barry A."/>
            <person name="Bayul T."/>
            <person name="Berlin A."/>
            <person name="Bessette D."/>
            <person name="Bloom T."/>
            <person name="Blye J."/>
            <person name="Boguslavskiy L."/>
            <person name="Bonnet C."/>
            <person name="Boukhgalter B."/>
            <person name="Bourzgui I."/>
            <person name="Brown A."/>
            <person name="Cahill P."/>
            <person name="Channer S."/>
            <person name="Cheshatsang Y."/>
            <person name="Chuda L."/>
            <person name="Citroen M."/>
            <person name="Collymore A."/>
            <person name="Cooke P."/>
            <person name="Costello M."/>
            <person name="D'Aco K."/>
            <person name="Daza R."/>
            <person name="De Haan G."/>
            <person name="DeGray S."/>
            <person name="DeMaso C."/>
            <person name="Dhargay N."/>
            <person name="Dooley K."/>
            <person name="Dooley E."/>
            <person name="Doricent M."/>
            <person name="Dorje P."/>
            <person name="Dorjee K."/>
            <person name="Dupes A."/>
            <person name="Elong R."/>
            <person name="Falk J."/>
            <person name="Farina A."/>
            <person name="Faro S."/>
            <person name="Ferguson D."/>
            <person name="Fisher S."/>
            <person name="Foley C.D."/>
            <person name="Franke A."/>
            <person name="Friedrich D."/>
            <person name="Gadbois L."/>
            <person name="Gearin G."/>
            <person name="Gearin C.R."/>
            <person name="Giannoukos G."/>
            <person name="Goode T."/>
            <person name="Graham J."/>
            <person name="Grandbois E."/>
            <person name="Grewal S."/>
            <person name="Gyaltsen K."/>
            <person name="Hafez N."/>
            <person name="Hagos B."/>
            <person name="Hall J."/>
            <person name="Henson C."/>
            <person name="Hollinger A."/>
            <person name="Honan T."/>
            <person name="Huard M.D."/>
            <person name="Hughes L."/>
            <person name="Hurhula B."/>
            <person name="Husby M.E."/>
            <person name="Kamat A."/>
            <person name="Kanga B."/>
            <person name="Kashin S."/>
            <person name="Khazanovich D."/>
            <person name="Kisner P."/>
            <person name="Lance K."/>
            <person name="Lara M."/>
            <person name="Lee W."/>
            <person name="Lennon N."/>
            <person name="Letendre F."/>
            <person name="LeVine R."/>
            <person name="Lipovsky A."/>
            <person name="Liu X."/>
            <person name="Liu J."/>
            <person name="Liu S."/>
            <person name="Lokyitsang T."/>
            <person name="Lokyitsang Y."/>
            <person name="Lubonja R."/>
            <person name="Lui A."/>
            <person name="MacDonald P."/>
            <person name="Magnisalis V."/>
            <person name="Maru K."/>
            <person name="Matthews C."/>
            <person name="McCusker W."/>
            <person name="McDonough S."/>
            <person name="Mehta T."/>
            <person name="Meldrim J."/>
            <person name="Meneus L."/>
            <person name="Mihai O."/>
            <person name="Mihalev A."/>
            <person name="Mihova T."/>
            <person name="Mittelman R."/>
            <person name="Mlenga V."/>
            <person name="Montmayeur A."/>
            <person name="Mulrain L."/>
            <person name="Navidi A."/>
            <person name="Naylor J."/>
            <person name="Negash T."/>
            <person name="Nguyen T."/>
            <person name="Nguyen N."/>
            <person name="Nicol R."/>
            <person name="Norbu C."/>
            <person name="Norbu N."/>
            <person name="Novod N."/>
            <person name="O'Neill B."/>
            <person name="Osman S."/>
            <person name="Markiewicz E."/>
            <person name="Oyono O.L."/>
            <person name="Patti C."/>
            <person name="Phunkhang P."/>
            <person name="Pierre F."/>
            <person name="Priest M."/>
            <person name="Raghuraman S."/>
            <person name="Rege F."/>
            <person name="Reyes R."/>
            <person name="Rise C."/>
            <person name="Rogov P."/>
            <person name="Ross K."/>
            <person name="Ryan E."/>
            <person name="Settipalli S."/>
            <person name="Shea T."/>
            <person name="Sherpa N."/>
            <person name="Shi L."/>
            <person name="Shih D."/>
            <person name="Sparrow T."/>
            <person name="Spaulding J."/>
            <person name="Stalker J."/>
            <person name="Stange-Thomann N."/>
            <person name="Stavropoulos S."/>
            <person name="Stone C."/>
            <person name="Strader C."/>
            <person name="Tesfaye S."/>
            <person name="Thomson T."/>
            <person name="Thoulutsang Y."/>
            <person name="Thoulutsang D."/>
            <person name="Topham K."/>
            <person name="Topping I."/>
            <person name="Tsamla T."/>
            <person name="Vassiliev H."/>
            <person name="Vo A."/>
            <person name="Wangchuk T."/>
            <person name="Wangdi T."/>
            <person name="Weiand M."/>
            <person name="Wilkinson J."/>
            <person name="Wilson A."/>
            <person name="Yadav S."/>
            <person name="Young G."/>
            <person name="Yu Q."/>
            <person name="Zembek L."/>
            <person name="Zhong D."/>
            <person name="Zimmer A."/>
            <person name="Zwirko Z."/>
            <person name="Jaffe D.B."/>
            <person name="Alvarez P."/>
            <person name="Brockman W."/>
            <person name="Butler J."/>
            <person name="Chin C."/>
            <person name="Gnerre S."/>
            <person name="Grabherr M."/>
            <person name="Kleber M."/>
            <person name="Mauceli E."/>
            <person name="MacCallum I."/>
        </authorList>
    </citation>
    <scope>NUCLEOTIDE SEQUENCE [LARGE SCALE GENOMIC DNA]</scope>
    <source>
        <strain evidence="8">Tucson 14030-0811.24</strain>
    </source>
</reference>
<evidence type="ECO:0000256" key="5">
    <source>
        <dbReference type="ARBA" id="ARBA00023136"/>
    </source>
</evidence>
<dbReference type="STRING" id="7260.B4MV38"/>
<comment type="subcellular location">
    <subcellularLocation>
        <location evidence="1">Mitochondrion outer membrane</location>
        <topology evidence="1">Multi-pass membrane protein</topology>
    </subcellularLocation>
</comment>
<protein>
    <recommendedName>
        <fullName evidence="9">FUN14 domain-containing protein</fullName>
    </recommendedName>
</protein>
<dbReference type="KEGG" id="dwi:6642124"/>
<dbReference type="eggNOG" id="KOG4099">
    <property type="taxonomic scope" value="Eukaryota"/>
</dbReference>
<name>B4MV38_DROWI</name>
<feature type="transmembrane region" description="Helical" evidence="6">
    <location>
        <begin position="113"/>
        <end position="134"/>
    </location>
</feature>
<gene>
    <name evidence="7" type="primary">Dwil\GK19026</name>
    <name evidence="7" type="ORF">Dwil_GK19026</name>
</gene>
<keyword evidence="8" id="KW-1185">Reference proteome</keyword>
<dbReference type="EMBL" id="CH963857">
    <property type="protein sequence ID" value="EDW76383.2"/>
    <property type="molecule type" value="Genomic_DNA"/>
</dbReference>
<dbReference type="PANTHER" id="PTHR21346">
    <property type="entry name" value="FUN14 DOMAIN CONTAINING"/>
    <property type="match status" value="1"/>
</dbReference>
<dbReference type="AlphaFoldDB" id="B4MV38"/>
<feature type="transmembrane region" description="Helical" evidence="6">
    <location>
        <begin position="20"/>
        <end position="38"/>
    </location>
</feature>
<dbReference type="OrthoDB" id="163794at2759"/>
<dbReference type="InParanoid" id="B4MV38"/>
<evidence type="ECO:0000256" key="3">
    <source>
        <dbReference type="ARBA" id="ARBA00022692"/>
    </source>
</evidence>
<dbReference type="Proteomes" id="UP000007798">
    <property type="component" value="Unassembled WGS sequence"/>
</dbReference>
<proteinExistence type="inferred from homology"/>
<keyword evidence="3 6" id="KW-0812">Transmembrane</keyword>
<dbReference type="PANTHER" id="PTHR21346:SF0">
    <property type="entry name" value="RE45833P"/>
    <property type="match status" value="1"/>
</dbReference>
<keyword evidence="4 6" id="KW-1133">Transmembrane helix</keyword>